<dbReference type="EMBL" id="BRYA01000081">
    <property type="protein sequence ID" value="GMI38079.1"/>
    <property type="molecule type" value="Genomic_DNA"/>
</dbReference>
<evidence type="ECO:0000313" key="4">
    <source>
        <dbReference type="Proteomes" id="UP001165065"/>
    </source>
</evidence>
<accession>A0A9W7G9K8</accession>
<reference evidence="4" key="1">
    <citation type="journal article" date="2023" name="Commun. Biol.">
        <title>Genome analysis of Parmales, the sister group of diatoms, reveals the evolutionary specialization of diatoms from phago-mixotrophs to photoautotrophs.</title>
        <authorList>
            <person name="Ban H."/>
            <person name="Sato S."/>
            <person name="Yoshikawa S."/>
            <person name="Yamada K."/>
            <person name="Nakamura Y."/>
            <person name="Ichinomiya M."/>
            <person name="Sato N."/>
            <person name="Blanc-Mathieu R."/>
            <person name="Endo H."/>
            <person name="Kuwata A."/>
            <person name="Ogata H."/>
        </authorList>
    </citation>
    <scope>NUCLEOTIDE SEQUENCE [LARGE SCALE GENOMIC DNA]</scope>
</reference>
<proteinExistence type="inferred from homology"/>
<dbReference type="SUPFAM" id="SSF111038">
    <property type="entry name" value="YjbQ-like"/>
    <property type="match status" value="1"/>
</dbReference>
<dbReference type="InterPro" id="IPR035917">
    <property type="entry name" value="YjbQ-like_sf"/>
</dbReference>
<feature type="signal peptide" evidence="2">
    <location>
        <begin position="1"/>
        <end position="18"/>
    </location>
</feature>
<dbReference type="Proteomes" id="UP001165065">
    <property type="component" value="Unassembled WGS sequence"/>
</dbReference>
<sequence>MARRTCLVLFAFIMHTCAYITPPTFTHTRIPSSILYSSPSTFKSHFVTLPVCTKSTLPTPPSPSSPDGSVNTYDLTSQVLDAVSSSTVTHGTVVVTTPHTTVGLCVNEYEQGLDSDLSSYLLNLAPIDSRHPIPSRRNPGVTYAHNDISSRPSQDPEWVGETERCLENGWDVTDPETLKKWRDQEPVNANAHLISILVGTSVTLSIVDAKLVLGEWQSILMLEADGPRNRKVNVHITGC</sequence>
<dbReference type="AlphaFoldDB" id="A0A9W7G9K8"/>
<keyword evidence="4" id="KW-1185">Reference proteome</keyword>
<evidence type="ECO:0000313" key="3">
    <source>
        <dbReference type="EMBL" id="GMI38079.1"/>
    </source>
</evidence>
<dbReference type="PANTHER" id="PTHR30615:SF8">
    <property type="entry name" value="UPF0047 PROTEIN C4A8.02C"/>
    <property type="match status" value="1"/>
</dbReference>
<dbReference type="Gene3D" id="2.60.120.460">
    <property type="entry name" value="YjbQ-like"/>
    <property type="match status" value="1"/>
</dbReference>
<organism evidence="3 4">
    <name type="scientific">Triparma columacea</name>
    <dbReference type="NCBI Taxonomy" id="722753"/>
    <lineage>
        <taxon>Eukaryota</taxon>
        <taxon>Sar</taxon>
        <taxon>Stramenopiles</taxon>
        <taxon>Ochrophyta</taxon>
        <taxon>Bolidophyceae</taxon>
        <taxon>Parmales</taxon>
        <taxon>Triparmaceae</taxon>
        <taxon>Triparma</taxon>
    </lineage>
</organism>
<feature type="chain" id="PRO_5040972106" evidence="2">
    <location>
        <begin position="19"/>
        <end position="239"/>
    </location>
</feature>
<comment type="similarity">
    <text evidence="1">Belongs to the UPF0047 family.</text>
</comment>
<keyword evidence="2" id="KW-0732">Signal</keyword>
<dbReference type="PANTHER" id="PTHR30615">
    <property type="entry name" value="UNCHARACTERIZED PROTEIN YJBQ-RELATED"/>
    <property type="match status" value="1"/>
</dbReference>
<dbReference type="InterPro" id="IPR001602">
    <property type="entry name" value="UPF0047_YjbQ-like"/>
</dbReference>
<comment type="caution">
    <text evidence="3">The sequence shown here is derived from an EMBL/GenBank/DDBJ whole genome shotgun (WGS) entry which is preliminary data.</text>
</comment>
<evidence type="ECO:0000256" key="2">
    <source>
        <dbReference type="SAM" id="SignalP"/>
    </source>
</evidence>
<dbReference type="Pfam" id="PF01894">
    <property type="entry name" value="YjbQ"/>
    <property type="match status" value="1"/>
</dbReference>
<gene>
    <name evidence="3" type="ORF">TrCOL_g12397</name>
</gene>
<evidence type="ECO:0000256" key="1">
    <source>
        <dbReference type="ARBA" id="ARBA00005534"/>
    </source>
</evidence>
<protein>
    <submittedName>
        <fullName evidence="3">Uncharacterized protein</fullName>
    </submittedName>
</protein>
<name>A0A9W7G9K8_9STRA</name>
<dbReference type="OrthoDB" id="10255963at2759"/>